<dbReference type="Pfam" id="PF05964">
    <property type="entry name" value="FYRN"/>
    <property type="match status" value="1"/>
</dbReference>
<dbReference type="PROSITE" id="PS51542">
    <property type="entry name" value="FYRN"/>
    <property type="match status" value="1"/>
</dbReference>
<feature type="compositionally biased region" description="Acidic residues" evidence="27">
    <location>
        <begin position="19"/>
        <end position="40"/>
    </location>
</feature>
<dbReference type="Pfam" id="PF13832">
    <property type="entry name" value="zf-HC5HC2H_2"/>
    <property type="match status" value="1"/>
</dbReference>
<feature type="compositionally biased region" description="Polar residues" evidence="27">
    <location>
        <begin position="4951"/>
        <end position="4961"/>
    </location>
</feature>
<keyword evidence="3" id="KW-0597">Phosphoprotein</keyword>
<dbReference type="GO" id="GO:0003677">
    <property type="term" value="F:DNA binding"/>
    <property type="evidence" value="ECO:0007669"/>
    <property type="project" value="UniProtKB-KW"/>
</dbReference>
<reference evidence="32" key="1">
    <citation type="submission" date="2020-11" db="EMBL/GenBank/DDBJ databases">
        <authorList>
            <person name="Tran Van P."/>
        </authorList>
    </citation>
    <scope>NUCLEOTIDE SEQUENCE</scope>
</reference>
<dbReference type="InterPro" id="IPR001214">
    <property type="entry name" value="SET_dom"/>
</dbReference>
<feature type="region of interest" description="Disordered" evidence="27">
    <location>
        <begin position="2317"/>
        <end position="2397"/>
    </location>
</feature>
<dbReference type="FunFam" id="2.170.270.10:FF:000003">
    <property type="entry name" value="Histone-lysine N-methyltransferase"/>
    <property type="match status" value="1"/>
</dbReference>
<feature type="compositionally biased region" description="Basic and acidic residues" evidence="27">
    <location>
        <begin position="1231"/>
        <end position="1281"/>
    </location>
</feature>
<evidence type="ECO:0000256" key="10">
    <source>
        <dbReference type="ARBA" id="ARBA00022833"/>
    </source>
</evidence>
<feature type="region of interest" description="Disordered" evidence="27">
    <location>
        <begin position="3416"/>
        <end position="3591"/>
    </location>
</feature>
<evidence type="ECO:0000259" key="28">
    <source>
        <dbReference type="PROSITE" id="PS50016"/>
    </source>
</evidence>
<feature type="compositionally biased region" description="Basic and acidic residues" evidence="27">
    <location>
        <begin position="197"/>
        <end position="207"/>
    </location>
</feature>
<feature type="compositionally biased region" description="Polar residues" evidence="27">
    <location>
        <begin position="2033"/>
        <end position="2042"/>
    </location>
</feature>
<feature type="compositionally biased region" description="Pro residues" evidence="27">
    <location>
        <begin position="969"/>
        <end position="984"/>
    </location>
</feature>
<dbReference type="GO" id="GO:0032259">
    <property type="term" value="P:methylation"/>
    <property type="evidence" value="ECO:0007669"/>
    <property type="project" value="UniProtKB-KW"/>
</dbReference>
<feature type="domain" description="PHD-type" evidence="31">
    <location>
        <begin position="307"/>
        <end position="414"/>
    </location>
</feature>
<feature type="compositionally biased region" description="Basic and acidic residues" evidence="27">
    <location>
        <begin position="1373"/>
        <end position="1382"/>
    </location>
</feature>
<feature type="region of interest" description="Disordered" evidence="27">
    <location>
        <begin position="2931"/>
        <end position="2950"/>
    </location>
</feature>
<keyword evidence="9 25" id="KW-0863">Zinc-finger</keyword>
<dbReference type="SMART" id="SM00249">
    <property type="entry name" value="PHD"/>
    <property type="match status" value="8"/>
</dbReference>
<keyword evidence="20" id="KW-0449">Lipoprotein</keyword>
<dbReference type="InterPro" id="IPR001841">
    <property type="entry name" value="Znf_RING"/>
</dbReference>
<feature type="domain" description="PHD-type" evidence="28">
    <location>
        <begin position="471"/>
        <end position="521"/>
    </location>
</feature>
<gene>
    <name evidence="32" type="ORF">TMSB3V08_LOCUS6010</name>
</gene>
<feature type="region of interest" description="Disordered" evidence="27">
    <location>
        <begin position="3854"/>
        <end position="3884"/>
    </location>
</feature>
<feature type="compositionally biased region" description="Polar residues" evidence="27">
    <location>
        <begin position="3977"/>
        <end position="3991"/>
    </location>
</feature>
<feature type="compositionally biased region" description="Polar residues" evidence="27">
    <location>
        <begin position="4975"/>
        <end position="4984"/>
    </location>
</feature>
<feature type="compositionally biased region" description="Polar residues" evidence="27">
    <location>
        <begin position="5489"/>
        <end position="5499"/>
    </location>
</feature>
<feature type="compositionally biased region" description="Basic and acidic residues" evidence="27">
    <location>
        <begin position="3914"/>
        <end position="3936"/>
    </location>
</feature>
<dbReference type="PROSITE" id="PS50016">
    <property type="entry name" value="ZF_PHD_2"/>
    <property type="match status" value="5"/>
</dbReference>
<feature type="compositionally biased region" description="Polar residues" evidence="27">
    <location>
        <begin position="1438"/>
        <end position="1452"/>
    </location>
</feature>
<dbReference type="GO" id="GO:0003713">
    <property type="term" value="F:transcription coactivator activity"/>
    <property type="evidence" value="ECO:0007669"/>
    <property type="project" value="TreeGrafter"/>
</dbReference>
<feature type="region of interest" description="Disordered" evidence="27">
    <location>
        <begin position="1217"/>
        <end position="1293"/>
    </location>
</feature>
<dbReference type="InterPro" id="IPR011011">
    <property type="entry name" value="Znf_FYVE_PHD"/>
</dbReference>
<evidence type="ECO:0000256" key="1">
    <source>
        <dbReference type="ARBA" id="ARBA00004123"/>
    </source>
</evidence>
<keyword evidence="14 26" id="KW-0175">Coiled coil</keyword>
<feature type="region of interest" description="Disordered" evidence="27">
    <location>
        <begin position="5104"/>
        <end position="5235"/>
    </location>
</feature>
<evidence type="ECO:0000256" key="8">
    <source>
        <dbReference type="ARBA" id="ARBA00022737"/>
    </source>
</evidence>
<feature type="region of interest" description="Disordered" evidence="27">
    <location>
        <begin position="2077"/>
        <end position="2271"/>
    </location>
</feature>
<feature type="region of interest" description="Disordered" evidence="27">
    <location>
        <begin position="1313"/>
        <end position="1507"/>
    </location>
</feature>
<dbReference type="SMART" id="SM00184">
    <property type="entry name" value="RING"/>
    <property type="match status" value="6"/>
</dbReference>
<keyword evidence="13" id="KW-0805">Transcription regulation</keyword>
<dbReference type="GO" id="GO:0044666">
    <property type="term" value="C:MLL3/4 complex"/>
    <property type="evidence" value="ECO:0007669"/>
    <property type="project" value="TreeGrafter"/>
</dbReference>
<dbReference type="FunFam" id="3.30.40.10:FF:000407">
    <property type="entry name" value="Histone-lysine N-methyltransferase MLL3"/>
    <property type="match status" value="1"/>
</dbReference>
<dbReference type="FunFam" id="3.30.40.10:FF:000852">
    <property type="entry name" value="Histone-lysine N-methyltransferase 2C"/>
    <property type="match status" value="1"/>
</dbReference>
<feature type="region of interest" description="Disordered" evidence="27">
    <location>
        <begin position="1015"/>
        <end position="1037"/>
    </location>
</feature>
<evidence type="ECO:0000256" key="27">
    <source>
        <dbReference type="SAM" id="MobiDB-lite"/>
    </source>
</evidence>
<feature type="compositionally biased region" description="Low complexity" evidence="27">
    <location>
        <begin position="5502"/>
        <end position="5512"/>
    </location>
</feature>
<dbReference type="Gene3D" id="3.30.40.10">
    <property type="entry name" value="Zinc/RING finger domain, C3HC4 (zinc finger)"/>
    <property type="match status" value="6"/>
</dbReference>
<protein>
    <recommendedName>
        <fullName evidence="24">Histone-lysine N-methyltransferase 2C</fullName>
    </recommendedName>
</protein>
<feature type="compositionally biased region" description="Polar residues" evidence="27">
    <location>
        <begin position="1468"/>
        <end position="1477"/>
    </location>
</feature>
<feature type="region of interest" description="Disordered" evidence="27">
    <location>
        <begin position="1141"/>
        <end position="1201"/>
    </location>
</feature>
<feature type="compositionally biased region" description="Polar residues" evidence="27">
    <location>
        <begin position="2357"/>
        <end position="2368"/>
    </location>
</feature>
<evidence type="ECO:0000256" key="26">
    <source>
        <dbReference type="SAM" id="Coils"/>
    </source>
</evidence>
<feature type="compositionally biased region" description="Pro residues" evidence="27">
    <location>
        <begin position="2049"/>
        <end position="2061"/>
    </location>
</feature>
<feature type="region of interest" description="Disordered" evidence="27">
    <location>
        <begin position="3625"/>
        <end position="3654"/>
    </location>
</feature>
<feature type="compositionally biased region" description="Polar residues" evidence="27">
    <location>
        <begin position="3437"/>
        <end position="3461"/>
    </location>
</feature>
<feature type="compositionally biased region" description="Polar residues" evidence="27">
    <location>
        <begin position="2154"/>
        <end position="2178"/>
    </location>
</feature>
<evidence type="ECO:0000256" key="11">
    <source>
        <dbReference type="ARBA" id="ARBA00022853"/>
    </source>
</evidence>
<feature type="compositionally biased region" description="Low complexity" evidence="27">
    <location>
        <begin position="3462"/>
        <end position="3480"/>
    </location>
</feature>
<feature type="compositionally biased region" description="Low complexity" evidence="27">
    <location>
        <begin position="5146"/>
        <end position="5158"/>
    </location>
</feature>
<evidence type="ECO:0000256" key="3">
    <source>
        <dbReference type="ARBA" id="ARBA00022553"/>
    </source>
</evidence>
<feature type="compositionally biased region" description="Low complexity" evidence="27">
    <location>
        <begin position="3240"/>
        <end position="3253"/>
    </location>
</feature>
<dbReference type="Gene3D" id="1.10.30.10">
    <property type="entry name" value="High mobility group box domain"/>
    <property type="match status" value="1"/>
</dbReference>
<feature type="domain" description="PHD-type" evidence="28">
    <location>
        <begin position="554"/>
        <end position="615"/>
    </location>
</feature>
<dbReference type="PROSITE" id="PS51805">
    <property type="entry name" value="EPHD"/>
    <property type="match status" value="2"/>
</dbReference>
<feature type="region of interest" description="Disordered" evidence="27">
    <location>
        <begin position="3914"/>
        <end position="4001"/>
    </location>
</feature>
<dbReference type="CDD" id="cd15512">
    <property type="entry name" value="PHD4_KMT2C_like"/>
    <property type="match status" value="1"/>
</dbReference>
<dbReference type="CDD" id="cd21997">
    <property type="entry name" value="HMG_KMT2C-like"/>
    <property type="match status" value="1"/>
</dbReference>
<dbReference type="InterPro" id="IPR001965">
    <property type="entry name" value="Znf_PHD"/>
</dbReference>
<dbReference type="PANTHER" id="PTHR45888">
    <property type="entry name" value="HL01030P-RELATED"/>
    <property type="match status" value="1"/>
</dbReference>
<feature type="region of interest" description="Disordered" evidence="27">
    <location>
        <begin position="969"/>
        <end position="988"/>
    </location>
</feature>
<feature type="domain" description="SET" evidence="29">
    <location>
        <begin position="6282"/>
        <end position="6398"/>
    </location>
</feature>
<feature type="compositionally biased region" description="Low complexity" evidence="27">
    <location>
        <begin position="3416"/>
        <end position="3428"/>
    </location>
</feature>
<feature type="compositionally biased region" description="Polar residues" evidence="27">
    <location>
        <begin position="3185"/>
        <end position="3196"/>
    </location>
</feature>
<dbReference type="SUPFAM" id="SSF82199">
    <property type="entry name" value="SET domain"/>
    <property type="match status" value="1"/>
</dbReference>
<dbReference type="CDD" id="cd15509">
    <property type="entry name" value="PHD1_KMT2C_like"/>
    <property type="match status" value="1"/>
</dbReference>
<feature type="domain" description="PHD-type" evidence="28">
    <location>
        <begin position="909"/>
        <end position="964"/>
    </location>
</feature>
<keyword evidence="7" id="KW-0479">Metal-binding</keyword>
<accession>A0A7R9EA71</accession>
<keyword evidence="5" id="KW-0808">Transferase</keyword>
<dbReference type="GO" id="GO:0016746">
    <property type="term" value="F:acyltransferase activity"/>
    <property type="evidence" value="ECO:0007669"/>
    <property type="project" value="UniProtKB-KW"/>
</dbReference>
<feature type="region of interest" description="Disordered" evidence="27">
    <location>
        <begin position="644"/>
        <end position="671"/>
    </location>
</feature>
<evidence type="ECO:0000256" key="20">
    <source>
        <dbReference type="ARBA" id="ARBA00023288"/>
    </source>
</evidence>
<feature type="region of interest" description="Disordered" evidence="27">
    <location>
        <begin position="165"/>
        <end position="214"/>
    </location>
</feature>
<dbReference type="Pfam" id="PF05965">
    <property type="entry name" value="FYRC"/>
    <property type="match status" value="1"/>
</dbReference>
<dbReference type="PROSITE" id="PS50280">
    <property type="entry name" value="SET"/>
    <property type="match status" value="1"/>
</dbReference>
<feature type="compositionally biased region" description="Basic residues" evidence="27">
    <location>
        <begin position="1183"/>
        <end position="1193"/>
    </location>
</feature>
<evidence type="ECO:0000256" key="18">
    <source>
        <dbReference type="ARBA" id="ARBA00023163"/>
    </source>
</evidence>
<feature type="region of interest" description="Disordered" evidence="27">
    <location>
        <begin position="1987"/>
        <end position="2065"/>
    </location>
</feature>
<dbReference type="PROSITE" id="PS51543">
    <property type="entry name" value="FYRC"/>
    <property type="match status" value="1"/>
</dbReference>
<feature type="compositionally biased region" description="Basic and acidic residues" evidence="27">
    <location>
        <begin position="3860"/>
        <end position="3884"/>
    </location>
</feature>
<dbReference type="SUPFAM" id="SSF57903">
    <property type="entry name" value="FYVE/PHD zinc finger"/>
    <property type="match status" value="6"/>
</dbReference>
<dbReference type="CDD" id="cd15513">
    <property type="entry name" value="PHD5_KMT2C_like"/>
    <property type="match status" value="1"/>
</dbReference>
<feature type="compositionally biased region" description="Basic and acidic residues" evidence="27">
    <location>
        <begin position="1937"/>
        <end position="1947"/>
    </location>
</feature>
<evidence type="ECO:0000256" key="4">
    <source>
        <dbReference type="ARBA" id="ARBA00022603"/>
    </source>
</evidence>
<dbReference type="InterPro" id="IPR013083">
    <property type="entry name" value="Znf_RING/FYVE/PHD"/>
</dbReference>
<feature type="compositionally biased region" description="Polar residues" evidence="27">
    <location>
        <begin position="5159"/>
        <end position="5210"/>
    </location>
</feature>
<dbReference type="InterPro" id="IPR036910">
    <property type="entry name" value="HMG_box_dom_sf"/>
</dbReference>
<feature type="region of interest" description="Disordered" evidence="27">
    <location>
        <begin position="1906"/>
        <end position="1948"/>
    </location>
</feature>
<dbReference type="GO" id="GO:0008270">
    <property type="term" value="F:zinc ion binding"/>
    <property type="evidence" value="ECO:0007669"/>
    <property type="project" value="UniProtKB-KW"/>
</dbReference>
<evidence type="ECO:0000256" key="24">
    <source>
        <dbReference type="ARBA" id="ARBA00072631"/>
    </source>
</evidence>
<dbReference type="FunFam" id="3.30.160.360:FF:000001">
    <property type="entry name" value="Histone-lysine N-methyltransferase"/>
    <property type="match status" value="1"/>
</dbReference>
<feature type="region of interest" description="Disordered" evidence="27">
    <location>
        <begin position="5836"/>
        <end position="5858"/>
    </location>
</feature>
<dbReference type="InterPro" id="IPR003888">
    <property type="entry name" value="FYrich_N"/>
</dbReference>
<evidence type="ECO:0000259" key="31">
    <source>
        <dbReference type="PROSITE" id="PS51805"/>
    </source>
</evidence>
<feature type="compositionally biased region" description="Low complexity" evidence="27">
    <location>
        <begin position="2695"/>
        <end position="2709"/>
    </location>
</feature>
<dbReference type="GO" id="GO:0005700">
    <property type="term" value="C:polytene chromosome"/>
    <property type="evidence" value="ECO:0007669"/>
    <property type="project" value="UniProtKB-ARBA"/>
</dbReference>
<feature type="compositionally biased region" description="Polar residues" evidence="27">
    <location>
        <begin position="3570"/>
        <end position="3587"/>
    </location>
</feature>
<dbReference type="CDD" id="cd15665">
    <property type="entry name" value="ePHD1_KMT2C_like"/>
    <property type="match status" value="1"/>
</dbReference>
<feature type="region of interest" description="Disordered" evidence="27">
    <location>
        <begin position="241"/>
        <end position="299"/>
    </location>
</feature>
<evidence type="ECO:0000256" key="2">
    <source>
        <dbReference type="ARBA" id="ARBA00022481"/>
    </source>
</evidence>
<feature type="compositionally biased region" description="Acidic residues" evidence="27">
    <location>
        <begin position="1325"/>
        <end position="1336"/>
    </location>
</feature>
<evidence type="ECO:0000256" key="12">
    <source>
        <dbReference type="ARBA" id="ARBA00022990"/>
    </source>
</evidence>
<keyword evidence="16" id="KW-0564">Palmitate</keyword>
<dbReference type="SUPFAM" id="SSF47095">
    <property type="entry name" value="HMG-box"/>
    <property type="match status" value="1"/>
</dbReference>
<evidence type="ECO:0000256" key="21">
    <source>
        <dbReference type="ARBA" id="ARBA00023315"/>
    </source>
</evidence>
<feature type="compositionally biased region" description="Low complexity" evidence="27">
    <location>
        <begin position="2106"/>
        <end position="2134"/>
    </location>
</feature>
<feature type="region of interest" description="Disordered" evidence="27">
    <location>
        <begin position="5440"/>
        <end position="5512"/>
    </location>
</feature>
<evidence type="ECO:0000256" key="25">
    <source>
        <dbReference type="PROSITE-ProRule" id="PRU00146"/>
    </source>
</evidence>
<evidence type="ECO:0000256" key="6">
    <source>
        <dbReference type="ARBA" id="ARBA00022691"/>
    </source>
</evidence>
<feature type="compositionally biased region" description="Basic and acidic residues" evidence="27">
    <location>
        <begin position="659"/>
        <end position="670"/>
    </location>
</feature>
<evidence type="ECO:0000313" key="32">
    <source>
        <dbReference type="EMBL" id="CAD7429230.1"/>
    </source>
</evidence>
<keyword evidence="8" id="KW-0677">Repeat</keyword>
<organism evidence="32">
    <name type="scientific">Timema monikensis</name>
    <dbReference type="NCBI Taxonomy" id="170555"/>
    <lineage>
        <taxon>Eukaryota</taxon>
        <taxon>Metazoa</taxon>
        <taxon>Ecdysozoa</taxon>
        <taxon>Arthropoda</taxon>
        <taxon>Hexapoda</taxon>
        <taxon>Insecta</taxon>
        <taxon>Pterygota</taxon>
        <taxon>Neoptera</taxon>
        <taxon>Polyneoptera</taxon>
        <taxon>Phasmatodea</taxon>
        <taxon>Timematodea</taxon>
        <taxon>Timematoidea</taxon>
        <taxon>Timematidae</taxon>
        <taxon>Timema</taxon>
    </lineage>
</organism>
<evidence type="ECO:0000256" key="14">
    <source>
        <dbReference type="ARBA" id="ARBA00023054"/>
    </source>
</evidence>
<dbReference type="GO" id="GO:0098687">
    <property type="term" value="C:chromosomal region"/>
    <property type="evidence" value="ECO:0007669"/>
    <property type="project" value="UniProtKB-ARBA"/>
</dbReference>
<evidence type="ECO:0000256" key="17">
    <source>
        <dbReference type="ARBA" id="ARBA00023159"/>
    </source>
</evidence>
<keyword evidence="17" id="KW-0010">Activator</keyword>
<feature type="compositionally biased region" description="Polar residues" evidence="27">
    <location>
        <begin position="172"/>
        <end position="187"/>
    </location>
</feature>
<dbReference type="Pfam" id="PF00856">
    <property type="entry name" value="SET"/>
    <property type="match status" value="1"/>
</dbReference>
<keyword evidence="21" id="KW-0012">Acyltransferase</keyword>
<feature type="compositionally biased region" description="Polar residues" evidence="27">
    <location>
        <begin position="2672"/>
        <end position="2694"/>
    </location>
</feature>
<keyword evidence="10" id="KW-0862">Zinc</keyword>
<feature type="region of interest" description="Disordered" evidence="27">
    <location>
        <begin position="4171"/>
        <end position="4190"/>
    </location>
</feature>
<keyword evidence="12" id="KW-0007">Acetylation</keyword>
<dbReference type="SMART" id="SM00317">
    <property type="entry name" value="SET"/>
    <property type="match status" value="1"/>
</dbReference>
<dbReference type="Gene3D" id="3.30.160.360">
    <property type="match status" value="1"/>
</dbReference>
<feature type="region of interest" description="Disordered" evidence="27">
    <location>
        <begin position="4939"/>
        <end position="5001"/>
    </location>
</feature>
<dbReference type="InterPro" id="IPR034732">
    <property type="entry name" value="EPHD"/>
</dbReference>
<feature type="compositionally biased region" description="Polar residues" evidence="27">
    <location>
        <begin position="4173"/>
        <end position="4190"/>
    </location>
</feature>
<dbReference type="SMART" id="SM00541">
    <property type="entry name" value="FYRN"/>
    <property type="match status" value="1"/>
</dbReference>
<feature type="domain" description="PHD-type" evidence="28">
    <location>
        <begin position="782"/>
        <end position="835"/>
    </location>
</feature>
<comment type="subcellular location">
    <subcellularLocation>
        <location evidence="1">Nucleus</location>
    </subcellularLocation>
</comment>
<dbReference type="InterPro" id="IPR046341">
    <property type="entry name" value="SET_dom_sf"/>
</dbReference>
<feature type="compositionally biased region" description="Basic and acidic residues" evidence="27">
    <location>
        <begin position="5478"/>
        <end position="5488"/>
    </location>
</feature>
<feature type="compositionally biased region" description="Basic and acidic residues" evidence="27">
    <location>
        <begin position="2632"/>
        <end position="2643"/>
    </location>
</feature>
<evidence type="ECO:0000256" key="23">
    <source>
        <dbReference type="ARBA" id="ARBA00065668"/>
    </source>
</evidence>
<dbReference type="Pfam" id="PF13771">
    <property type="entry name" value="zf-HC5HC2H"/>
    <property type="match status" value="1"/>
</dbReference>
<evidence type="ECO:0000259" key="29">
    <source>
        <dbReference type="PROSITE" id="PS50280"/>
    </source>
</evidence>
<keyword evidence="19" id="KW-0539">Nucleus</keyword>
<feature type="compositionally biased region" description="Basic residues" evidence="27">
    <location>
        <begin position="5336"/>
        <end position="5349"/>
    </location>
</feature>
<feature type="compositionally biased region" description="Polar residues" evidence="27">
    <location>
        <begin position="3519"/>
        <end position="3562"/>
    </location>
</feature>
<feature type="region of interest" description="Disordered" evidence="27">
    <location>
        <begin position="3183"/>
        <end position="3321"/>
    </location>
</feature>
<dbReference type="FunFam" id="1.10.30.10:FF:000009">
    <property type="entry name" value="Histone-lysine N-methyltransferase"/>
    <property type="match status" value="1"/>
</dbReference>
<feature type="coiled-coil region" evidence="26">
    <location>
        <begin position="3101"/>
        <end position="3167"/>
    </location>
</feature>
<evidence type="ECO:0000256" key="9">
    <source>
        <dbReference type="ARBA" id="ARBA00022771"/>
    </source>
</evidence>
<dbReference type="PANTHER" id="PTHR45888:SF6">
    <property type="entry name" value="HL01030P-RELATED"/>
    <property type="match status" value="1"/>
</dbReference>
<keyword evidence="11" id="KW-0156">Chromatin regulator</keyword>
<feature type="domain" description="PHD-type" evidence="31">
    <location>
        <begin position="5909"/>
        <end position="6017"/>
    </location>
</feature>
<feature type="compositionally biased region" description="Polar residues" evidence="27">
    <location>
        <begin position="1987"/>
        <end position="2007"/>
    </location>
</feature>
<feature type="domain" description="PHD-type" evidence="28">
    <location>
        <begin position="832"/>
        <end position="882"/>
    </location>
</feature>
<feature type="domain" description="Post-SET" evidence="30">
    <location>
        <begin position="6406"/>
        <end position="6422"/>
    </location>
</feature>
<dbReference type="CDD" id="cd15510">
    <property type="entry name" value="PHD2_KMT2C_like"/>
    <property type="match status" value="1"/>
</dbReference>
<dbReference type="InterPro" id="IPR019787">
    <property type="entry name" value="Znf_PHD-finger"/>
</dbReference>
<feature type="compositionally biased region" description="Polar residues" evidence="27">
    <location>
        <begin position="2230"/>
        <end position="2264"/>
    </location>
</feature>
<evidence type="ECO:0000256" key="5">
    <source>
        <dbReference type="ARBA" id="ARBA00022679"/>
    </source>
</evidence>
<dbReference type="CDD" id="cd19171">
    <property type="entry name" value="SET_KMT2C_2D"/>
    <property type="match status" value="1"/>
</dbReference>
<keyword evidence="6" id="KW-0949">S-adenosyl-L-methionine</keyword>
<comment type="subunit">
    <text evidence="23">Component of the MLL3 complex (also named ASCOM complex), at least composed of catalytic subunit KMT2C/MLL3, ASH2L, RBBP5, WDR5, NCOA6, DPY30, KDM6A, PAXIP1/PTIP, PAGR1 and alpha- and beta-tubulin. Forms a core complex with the evolutionary conserved subcomplex WRAD composed of WDR5, RBBP5, ASH2L/ASH2 and DPY30 subunits; WRAD differentially stimulates the methyltransferase activity. Interacts (via WIN motif) with WDR5.</text>
</comment>
<dbReference type="InterPro" id="IPR003889">
    <property type="entry name" value="FYrich_C"/>
</dbReference>
<dbReference type="FunFam" id="3.30.40.10:FF:000002">
    <property type="entry name" value="Histone-lysine N-methyltransferase"/>
    <property type="match status" value="1"/>
</dbReference>
<dbReference type="GO" id="GO:0042800">
    <property type="term" value="F:histone H3K4 methyltransferase activity"/>
    <property type="evidence" value="ECO:0007669"/>
    <property type="project" value="TreeGrafter"/>
</dbReference>
<keyword evidence="2" id="KW-0488">Methylation</keyword>
<evidence type="ECO:0000256" key="15">
    <source>
        <dbReference type="ARBA" id="ARBA00023125"/>
    </source>
</evidence>
<evidence type="ECO:0000256" key="13">
    <source>
        <dbReference type="ARBA" id="ARBA00023015"/>
    </source>
</evidence>
<dbReference type="InterPro" id="IPR003616">
    <property type="entry name" value="Post-SET_dom"/>
</dbReference>
<comment type="function">
    <text evidence="22">Histone methyltransferase that catalyzes methyl group transfer from S-adenosyl-L-methionine to the epsilon-amino group of 'Lys-4' of histone H3 (H3K4). Part of chromatin remodeling machinery predominantly forms H3K4me1 methylation marks at active chromatin sites where transcription and DNA repair take place. Likely plays a redundant role with KMT2D in enriching H3K4me1 mark on primed and active enhancer elements.</text>
</comment>
<evidence type="ECO:0000259" key="30">
    <source>
        <dbReference type="PROSITE" id="PS50868"/>
    </source>
</evidence>
<name>A0A7R9EA71_9NEOP</name>
<dbReference type="GO" id="GO:0045944">
    <property type="term" value="P:positive regulation of transcription by RNA polymerase II"/>
    <property type="evidence" value="ECO:0007669"/>
    <property type="project" value="TreeGrafter"/>
</dbReference>
<evidence type="ECO:0000256" key="22">
    <source>
        <dbReference type="ARBA" id="ARBA00058707"/>
    </source>
</evidence>
<keyword evidence="4" id="KW-0489">Methyltransferase</keyword>
<dbReference type="Gene3D" id="2.170.270.10">
    <property type="entry name" value="SET domain"/>
    <property type="match status" value="1"/>
</dbReference>
<feature type="compositionally biased region" description="Low complexity" evidence="27">
    <location>
        <begin position="5104"/>
        <end position="5121"/>
    </location>
</feature>
<feature type="region of interest" description="Disordered" evidence="27">
    <location>
        <begin position="1"/>
        <end position="122"/>
    </location>
</feature>
<dbReference type="EMBL" id="OB794011">
    <property type="protein sequence ID" value="CAD7429230.1"/>
    <property type="molecule type" value="Genomic_DNA"/>
</dbReference>
<feature type="region of interest" description="Disordered" evidence="27">
    <location>
        <begin position="2627"/>
        <end position="2709"/>
    </location>
</feature>
<proteinExistence type="predicted"/>
<keyword evidence="18" id="KW-0804">Transcription</keyword>
<dbReference type="PROSITE" id="PS50868">
    <property type="entry name" value="POST_SET"/>
    <property type="match status" value="1"/>
</dbReference>
<feature type="compositionally biased region" description="Pro residues" evidence="27">
    <location>
        <begin position="3225"/>
        <end position="3239"/>
    </location>
</feature>
<dbReference type="Pfam" id="PF00628">
    <property type="entry name" value="PHD"/>
    <property type="match status" value="2"/>
</dbReference>
<feature type="region of interest" description="Disordered" evidence="27">
    <location>
        <begin position="4850"/>
        <end position="4871"/>
    </location>
</feature>
<feature type="compositionally biased region" description="Gly residues" evidence="27">
    <location>
        <begin position="1489"/>
        <end position="1501"/>
    </location>
</feature>
<feature type="region of interest" description="Disordered" evidence="27">
    <location>
        <begin position="2967"/>
        <end position="2999"/>
    </location>
</feature>
<feature type="region of interest" description="Disordered" evidence="27">
    <location>
        <begin position="5323"/>
        <end position="5371"/>
    </location>
</feature>
<dbReference type="CDD" id="cd15666">
    <property type="entry name" value="ePHD2_KMT2C_like"/>
    <property type="match status" value="1"/>
</dbReference>
<feature type="compositionally biased region" description="Polar residues" evidence="27">
    <location>
        <begin position="68"/>
        <end position="81"/>
    </location>
</feature>
<dbReference type="FunFam" id="3.30.40.10:FF:000548">
    <property type="entry name" value="Putative Histone-lysine N-methyltransferase MLL3"/>
    <property type="match status" value="1"/>
</dbReference>
<feature type="compositionally biased region" description="Basic residues" evidence="27">
    <location>
        <begin position="1026"/>
        <end position="1036"/>
    </location>
</feature>
<feature type="region of interest" description="Disordered" evidence="27">
    <location>
        <begin position="3696"/>
        <end position="3718"/>
    </location>
</feature>
<evidence type="ECO:0000256" key="16">
    <source>
        <dbReference type="ARBA" id="ARBA00023139"/>
    </source>
</evidence>
<feature type="compositionally biased region" description="Low complexity" evidence="27">
    <location>
        <begin position="2179"/>
        <end position="2190"/>
    </location>
</feature>
<feature type="compositionally biased region" description="Low complexity" evidence="27">
    <location>
        <begin position="2330"/>
        <end position="2356"/>
    </location>
</feature>
<keyword evidence="15" id="KW-0238">DNA-binding</keyword>
<dbReference type="SMART" id="SM00508">
    <property type="entry name" value="PostSET"/>
    <property type="match status" value="1"/>
</dbReference>
<dbReference type="CDD" id="cd15489">
    <property type="entry name" value="PHD_SF"/>
    <property type="match status" value="1"/>
</dbReference>
<feature type="compositionally biased region" description="Basic and acidic residues" evidence="27">
    <location>
        <begin position="4985"/>
        <end position="5001"/>
    </location>
</feature>
<dbReference type="CDD" id="cd15514">
    <property type="entry name" value="PHD6_KMT2C_like"/>
    <property type="match status" value="1"/>
</dbReference>
<dbReference type="SMART" id="SM00542">
    <property type="entry name" value="FYRC"/>
    <property type="match status" value="1"/>
</dbReference>
<sequence length="6422" mass="700953">MEEGSEETICLKANSPGETEGDDEMEMDEASGEDDDDDPPEPGSPPSPDDHSVLGLSMDQGGLDSGRETPSVSVLGSYPSSQDEDFSTSHKFGSHFGGKPLSMRRGPGRPKKEKEKYLSSRSPRKSFEYKLKKWKSSSVYIRGITKLPTAYRKDELSHFMSETMLEDLDPPSESTSPTRLTDETPGTSGVAGEDSVEESKTPEKMAAPEEPPYFPEQWPGKVCSLCNLSERSQLGQGDLMRLSCPEGFTPDREPGASPSGDSITSDNPGLESPVTAGDKSPRQAVTVRRQKSMSKCRNPPTGSYIEPVDELSVVGYIDEPEISCIFKSSGMYYVHQACAMWSTGVTRTEDLVLENVGPAVLQGSSRRCAYCSRYGASITCTVVSCQRFLHFPCAAASGAFLDSKTMTLVCTQHLDQVPLLIRGEVSCMTCFALGDVSNLMICTGCGHHYHGSCVGMALLPGVRAGWQCHDCRVCQVCRQPEEDSKMMVCDTCDKVYHPHCMRPIVTTVPKFGWKCKCCRVCTDCGSRTPGSGLSSRWHAHYTVCDSCYQQRNKGFSCPLCHKAYRAAAYREMVQCGLCRKFVHGSCDPEADLASYQRKKEANPDYDYICPHCKNLTQAGRQLVLKRKDSTEDCGMDSSFSASQESLYMGDDSNDTESVTPDKLREGDEGPVRAVGLGKGKPFCASKIAKKKLGLASVAGRPKGMGKGGGGMGKVVGYQKRQRISEFGRRKSHKTKMRGIFGVPGLGLQRPQADSSQTKSEEEPGVENRLVLCSSKDKFVLTQDICVMCGAIGIDQEGCLISCAQCGQCYHPYCISVKVTKVILQKGWRCLDCTVCEGCGQRNDESRLILCDDCDISFHIYCMDPPLDYVPHGNWKCKWCATCVSCGSNDPGFNCTWQKSFTECGPCASHSVCPSCLDTYVEGDLIIQCVQCERWLHCSCDQIRTEADAERCSEEGYNCVLCRPRDVPPPHLLPPPPPPKPPTPAKSPELPKLVSEAQFFVDGVCLSEMGLHHIKSLTPEQQQQQSSRKKRITKKIPTKADKEAGILATIESVVANGSLDTSQDQDIHIKSEPEETVNVKEEPVEVYKEGMHVTPRPDGRPPEPPEGFTIYTSDCGVMVLRRKRQRNLQKLGIGGFIIRPRGIRNKDKDEEGTEAPPASSGATTPTGEGAVVPAPATTPEDKPRRKPQRRKPRNKLMETFPSYLQEAFFGRDLLDTTKEKDMGSSSSELDEERVPPLRVTEDKTIQLSQDELKAMEEIKAKQDEEKEIRKQEESENKKSPIKEEDDGSDSEALKDILPLSGDILDTDLVNTIMNEDDDDITKTGDNLDDIAADDSELNDSLSITDGGPDVSGSSQKDELSDILSMVRDSGLPDMDSKDMEEIIKGVLTDESQESQESVFPLAPMSSRNPVHPAASQGPPSIVSPPHVPHSILQPGLGLSRSQVTGPLPSVQSNLPSPLGFPPPSPYHSEYSNSPQFSPAFSEPPSPWLSGGEGDMGDGGMASGSGTSFNQRSTIKMEADETLGSGATISSVLYANLNHPEWKKDYPAWSERCKQILKRWRALPGEKKAPYLQQARENRASLRMKKAQQIPKEISKSPSVVTTTSTITTTTITATTSQASPSASVVSAATIVPSVPTQKPMEETSSIEVCGGLQQASTRPQHQQQLTSPSTNVVHLQITSHPLPTSPMNPLPLQQQQQQPPLISHVLPQSHNTHTIQHMATTPHVLQHPPPSNTPHPHVIQQGNPHHIVQHPIVNPHVSPHQVSNPLPLHTIQHQPSHTIQHPPQNPHIIQQQHQYTIHHQVHFHSSQPAVASSIVTNVSPPRPLTTTPSPNVVVGRETNLGIVAGDGTNPHLNQHQQQQQLLNQHPPPPQILVHTNRSTPISVSHNLLDNGSANPVSDQQIRVLTPSEIMRTLPSLGQETYDSTPPMDQEKIMQQQKSSREAEQERQWKQLQALRQQQAQQQQQVIHEQRAQAMARAHRQISSDNLTFSADQQNPGLTSQLQVSTGQDPNMMGALSSPSPTSRQFPAPPIKTSRVLTPQSPGTGKQFPHPNLPPPSLPPPSHPGRQEMLVAVRPNTLTVPRSAPTPIVRQGGPAGDQFIARGPFPSPSHSPFSPQSPHEHFSPSPAASATPTTSPGVPFQRSPSETPVPEAYPQVPSTPRPQFTTIHQSPTIVQRSQVYAAQQRPPQSQSADPYSQPPGTPRPQFSAPSPRPTPQLVYSVSRSQDIYAAQQVATPRSDIYSQPSTPRPQLSVQQRTQESFGQQPATPRPRMEGEVFGQQSVQPGHEVNRQLRDLLQRQQIKKLEQEQGQTRIWTHEVQPAQDSGHHPAMPQQQQQQQQQQAQPAVSQSSIAQQQQQQLFDSGTAVSQAQPAAVDGTFRQPLPPLLARPQRLPPNSSVVGVDPRMRMLIQQQRLVSIQQPQQQGFPGNIVHRLAGPPRNPLDPYDQIVQQRQHIAFSQEVSGTGQSMLVPSATALAHRLARQAAENSQAAQMGVSMRLARVVQHAGQQIVVQQQQHHQQQAGLGQMTLPTPSMTVVGGTVAAQHPPAGQTHDTQEIPESVTAELEKLEQEGGPMVEVEGVSAILADLGDDDELLEMGNDFNILEYADPELDNVGGGEKTNILDENLDLEEEENKEEHKGVKREQPGKGSGPDKPPEPAQPSEPTTPQIKEEPTTIVTKPTTPSGVPSESDAPTTPTVVSQQSAVSAQEQQVVHTSSQELTQQVQSVHQSLQQHLVQTSVAPLTQQAVLSRQLTSRMVSQDGVTVSFQSTFPQGAPGTVVHTVSPQLQRLTQGHIQVSQQQQQQRVAMRLTSREGQTRVVSVGPGGQIIQHSGVGVSMGAPPPPPYPGPPPPYPGPAQIAGPPGMRAVGMGLPLGPPRPPPMGLVPQQQLVHGGMMGGIIPGNVPPQVQRRPLLLQSTVQEQPLLLEELLEQEKREQEKQHHHQGPDNAPTAAPLLSDVDFERLRADILSTSTPTGGSPGLGSPQLASPPQGLPAQGLLPSPNTVPVGSPLRPPFPPRPTVQPQPKVMEWQQPGVVMENKMGPTGVVARHPSTTRPPPQVNTVPQIPLFNAPVLPTPQLPPENIETEQDRQIQLQYEQWLNNQNQIVTQQLKYYETEINKLRKARKSLNSKQRQLRKAGNELAEPDALELQRISSEQAVLQKQLEASRKQSKQHGLLMQEYHNKQIKQRQMSQGSSPSSVGLRPGQGQPSHSPLGLTGSSPGHHPSTPQSPMPSPSPSPLHSPGPLLSHSPGLASLIQHSPGGMSPHSLQPSPRMGTPHSQGEESPFSPGTPQEMLRSLPSPQQVCPPPGGRLTSPAPRMTSPQHRATMGRLVTSPGGFTVQQQYSGEQIRIHGMTQRFVRAPMAGGPEMTLQRPRNLPVQGPSVTNIYQQQQQNQQQRTTTVFSTAASSASLVSPMVQQQMGQQQNIPISSPMPPRSPAVQQLNHNQPANSPMPSQSPVSHQAPNTPINQPQYIQQINQGQPPSSPMQARSPMVHSLSPMPMRGSSVASSPSMSEGPHSMENPTTPRTPHTPFAPQTPQNTQQDQGGPSHSNHGEGASNSNNHLNPVPVPANMNQGGDQHNPPNDNDSFGNFKVGLRGGSPMFCSPMFGRFGRFKLGLRGGSPIWAGGLGRGSRQPGGSKVIDGKKSDERGSGCDSSINEMAAKDVLDSTVGKTVSQQGPSSRVLSQVSSLVSMDYNEFDDENSHTPPLSPPLSKKREIDDSSSLIIVGEPGTFMENQSGNISGASSDKTECLEDSEVLDDEDNKDDIMEHYEEMRTLALDENLISSEVSLMDAVQCEQGTDCGNVVVLGDLTESEFVHLSSSLGSSVIEECIVSSSDIVLDIPLDGCEKISNPNKIGLRSHNFEPSDEKSEQLSEGKEEKQPDCKEIKAIDESLTIVVEPLNIFDSVNLVSDGRKVDSVHHRRPSKEGRPDSIRDTPESPDPEEMNIDPSPGSSITPERIRDDDGDNGLTLIEETESVMESSKVESPQSEITELTDEKNNSSFKPDTLNYTLGKTMTAAADNCPVSKPILSEISATPISSSQVEIISTPSFLSVVSDTVSHEGVTRPLRSLDIPSVNRIPPSSAHQANIGIPGASRPAVTFPTYSRVSLPDVRYSQDVKEQDVATFLGSTKVVLQPQSTTTTSALNSVIASTIVHVPATELQKKKREPIISHGTLPSSVSTVDKSDSNATPLSQFTSTVISPESTGISTNTSLSSFVSKEMSPNVLGAMDFSIEQSTITSLARPVQQPNSAISNLSIIRPHGVSAISTAISMINSAISSTVPATISKPGYTSTNAATLAADAVNTARLPYPPAVPKEPHAFTTSGVVSLSSMSGVSVIASAPKLTCGITETISTELARPRMSVPLPNTTYSSNITQQPLKSSDIRSSPVSKHTLIEETPSAQSLLCRILEDDTPDESYPSIRDSRTVEESTVVTSQVTRPSVLESINKSTREIKHVTQPILTHATDDVEDEEDDILLRTMTQLFQDTRPSVVTAIEKIGRISPKTNFQSALEPSISNPSQVSASNTSSNIILSKPQLVRTIRSLSSETLKYSGSNIDRMGSSTHEVFSQRTVSHTKPTVFSSLSEQNEVYQSQVPLIDFETELKPSIVISKDYCKDPSVLQKAQSLKHFDSSSVLSLPSQIVPVSHQQQQPSSAPSNLMSLLDQTLSGNVQVERSGRAGPQVHSISVTRLSVLPQQIVTTSSLASHSMLESRLTGTICTGSSVESYARTAPESISYASPATNLTVIPTVVMSTRISQNVGQAAGVVPLNTSGTIRQGTTSSDYSQQRVITGGKSSPVIRNLSMPSPLHSSQITVPSTARSHALPVPQTNVIMAQPSRHVLGSSSMQSPVFSSISSQQMSAQGQRSSPAINISHGNIVNSSNFSVSQTRVATSSNVSSQPSQLVSYRYGIANKSLPSESSFIASSSSSLAPYQKLQTTPSYSRFVEPAPSQKVDVSSSGTEGQVDSYEFVISPPPSSVATYQSSKSSSEDRKRVTPSDVKQEDFSKSCRFEGATIKIEPGLTEMTNISPQQQKVMVGSSTPSPVVSLSSATSHVGKDIVPKSEVQEMPISCKFTTSGHSSGTNLVRMEESQNVLLKQLLQNTGCAQSQSQTQSTQSVPTISTQHVSPSLPNIPSLEAQLARPVPPTPSSLLPPLLNESPSTQPVKQPLPQTSRPSPIVSRETSFVSRPVLQQQQQASNIQVTSSSNQPQQQHLVGERRTITPTRTPSREDMFSPTTPTTPKSYGIGADSNLHTPSPLTSPQSVVIKKEPMSGHVNTAQQTPPIPVTEVKKEVMSEGESSSCAMDRKEFIHVKEEIGDLGVELSGDRLPQDMSASELKKLKRRQYAQKRRQSLGKEVASGGTPKKRPRKGSKVEEDYDSFIENLMLQLRQLPPMSVMEPELSRNHSVCPVFGAGDTSRIGVNKDYSTRTGDLKGSYGSATLPHISDHYNTRPFGELEPIPPQPQQSTQRGFYNQEFAPLKLDNEGEDKKPEVSTTPSSTARESNNDSPNSIISSSSPECVIQKPFVRFPCLQLIDSDEEKDDGLGWLKRLSPVIPLVMPVPIRLGPKAINEASDGDKENAGVTKDNLQLKTRLGMSTPLKDSGNVTVTLTLTSAAAEDILGVLRDLANILNIPAPTGHQIVERTSTPPSQKLGLYRTKGKNGKEGAPIDIQSILNGNAKFCRHCDVVILSNLIRKKVSELPFLNKEELTDNGDDLYFCSSACYMQFALMHRLPATSEEKVAAIVDHLCQTQDVGQQKKQKRFTLGDKKKEVVGKAIKLEEDDDDYKMEVDPEDVSNDIKFKIKEEIDDDLPIDDKLVKIKVCEPSTLLVKQENESLLTDKRSKKNIAEDPSAGTPQSQPFSGKHWKGIKYKPWSNGCLQPTNKIKKPSDKEITELLFRMGITMMPAKIPDDTRKCMFCHQIGDGVADGPARLLNFDVDKWVHLNCALWSDDVYETVNGALMNLENALQQSLVCNCVVCHRSGATIRCFKLRCSNVYHLNCAVKDGCVFYKNKSTYCTAHIPKNEKDNELTTLSVFRRVYVNRDENRQVAAVMHHTDQNNLLRVGSLIFLSVGQLLPHQLHNFHTPNFIYPIGYKIVRFFWSMRVPNKRCRYVCSIHDVAGRPEFRVLVQEPSQDDLELRDVSPRAVWTRILEPLATLRREIGGVQMFPKFLVGEDLFGLNEPAVVRVLESLPGIETLTDYRFKYGRNPLLELPLAINPSGCARTEPKLRSQFPWKRPHTQRTGSSSRPVFVPTATVAGEASCPYSKQFVHSKSSQYKKMKQEWRNNVYLARSKIQGLGLYAARDLERHTMVIEYIGEVIRTELSEIREKQYEAKNRGIYMFRLDEERVVDATLSGGLARYINHSCNPNCVAEIVEVERDLRIIIFAKRRVSRGEELAYDYKFDIEDESHKIPCNCGAPNCRKWMN</sequence>
<evidence type="ECO:0000256" key="7">
    <source>
        <dbReference type="ARBA" id="ARBA00022723"/>
    </source>
</evidence>
<feature type="compositionally biased region" description="Basic and acidic residues" evidence="27">
    <location>
        <begin position="3640"/>
        <end position="3650"/>
    </location>
</feature>
<evidence type="ECO:0000256" key="19">
    <source>
        <dbReference type="ARBA" id="ARBA00023242"/>
    </source>
</evidence>